<gene>
    <name evidence="1" type="ORF">METZ01_LOCUS158012</name>
</gene>
<evidence type="ECO:0008006" key="2">
    <source>
        <dbReference type="Google" id="ProtNLM"/>
    </source>
</evidence>
<name>A0A382AUP7_9ZZZZ</name>
<dbReference type="AlphaFoldDB" id="A0A382AUP7"/>
<dbReference type="SUPFAM" id="SSF63829">
    <property type="entry name" value="Calcium-dependent phosphotriesterase"/>
    <property type="match status" value="1"/>
</dbReference>
<evidence type="ECO:0000313" key="1">
    <source>
        <dbReference type="EMBL" id="SVB05158.1"/>
    </source>
</evidence>
<dbReference type="InterPro" id="IPR013783">
    <property type="entry name" value="Ig-like_fold"/>
</dbReference>
<dbReference type="EMBL" id="UINC01026891">
    <property type="protein sequence ID" value="SVB05158.1"/>
    <property type="molecule type" value="Genomic_DNA"/>
</dbReference>
<reference evidence="1" key="1">
    <citation type="submission" date="2018-05" db="EMBL/GenBank/DDBJ databases">
        <authorList>
            <person name="Lanie J.A."/>
            <person name="Ng W.-L."/>
            <person name="Kazmierczak K.M."/>
            <person name="Andrzejewski T.M."/>
            <person name="Davidsen T.M."/>
            <person name="Wayne K.J."/>
            <person name="Tettelin H."/>
            <person name="Glass J.I."/>
            <person name="Rusch D."/>
            <person name="Podicherti R."/>
            <person name="Tsui H.-C.T."/>
            <person name="Winkler M.E."/>
        </authorList>
    </citation>
    <scope>NUCLEOTIDE SEQUENCE</scope>
</reference>
<protein>
    <recommendedName>
        <fullName evidence="2">Abnormal spindle-like microcephaly-associated protein ASH domain-containing protein</fullName>
    </recommendedName>
</protein>
<organism evidence="1">
    <name type="scientific">marine metagenome</name>
    <dbReference type="NCBI Taxonomy" id="408172"/>
    <lineage>
        <taxon>unclassified sequences</taxon>
        <taxon>metagenomes</taxon>
        <taxon>ecological metagenomes</taxon>
    </lineage>
</organism>
<dbReference type="Pfam" id="PF08309">
    <property type="entry name" value="LVIVD"/>
    <property type="match status" value="2"/>
</dbReference>
<sequence length="423" mass="45837">MIITGNLNGTEFYDISDSLNPVHLANLEIPFGNQNRALPNFIAAISDTILYLSSRQRGIAIVNISDPSNPNYIAMVTQPAGSNYSYDGLMAHDSTLYASAHEHGVILFNISSPESPSYFGQIPTENAWGTVFLDSLLIIMNGEFGFKIMDITDLSNPVIITDILTEGATKDMVLDGDQLTLAMGSNGIARYDLSDPSDPQLLATYNSSGLANRIALFNGKIAVSDWLDVKILEYNGSEIQLVGYKNTGYRTMAINAKGNVIYSAEWRHLQVLEYGPISGPDLDLSSHDISFPEINIGEQDTMPLYLTNNGSAALVFDYDYFSHADFSTSTELNTLATGDSVVVDIIYTRSGQNATGIYNIPSNDPDEPQLSCNILGNYDGVNVGMTAPDFTLPIAANGTGNFNLNQHWASAGEIVVITFFSPG</sequence>
<proteinExistence type="predicted"/>
<dbReference type="InterPro" id="IPR013211">
    <property type="entry name" value="LVIVD"/>
</dbReference>
<accession>A0A382AUP7</accession>
<dbReference type="Gene3D" id="2.60.40.10">
    <property type="entry name" value="Immunoglobulins"/>
    <property type="match status" value="1"/>
</dbReference>